<comment type="similarity">
    <text evidence="1">Belongs to the acyl coenzyme A hydrolase family.</text>
</comment>
<dbReference type="RefSeq" id="WP_104230921.1">
    <property type="nucleotide sequence ID" value="NZ_PSNW01000007.1"/>
</dbReference>
<gene>
    <name evidence="5" type="ORF">C3942_13725</name>
</gene>
<dbReference type="PANTHER" id="PTHR11049:SF16">
    <property type="entry name" value="PROTEIN VDLD"/>
    <property type="match status" value="1"/>
</dbReference>
<dbReference type="GO" id="GO:0005829">
    <property type="term" value="C:cytosol"/>
    <property type="evidence" value="ECO:0007669"/>
    <property type="project" value="TreeGrafter"/>
</dbReference>
<dbReference type="EMBL" id="PSNW01000007">
    <property type="protein sequence ID" value="PPE73325.1"/>
    <property type="molecule type" value="Genomic_DNA"/>
</dbReference>
<accession>A0A2S5TEA9</accession>
<dbReference type="OrthoDB" id="9809430at2"/>
<sequence>MNQSLALPARPVSFSAVREQVYMVFPNDLNANDTVFGGLIMAQMDRFAAVVADRHAGGVCVTASVDAVHFVAPARRGDVLIFNSSVNRAWNTSMEVGVKVDAQSYDGCNRRHILSAYLTFVALDGAGKPRPVAPLQPETAVEKLRYEEAQLRRENRLAHAENIRVLRSGSERG</sequence>
<dbReference type="InterPro" id="IPR033120">
    <property type="entry name" value="HOTDOG_ACOT"/>
</dbReference>
<feature type="domain" description="HotDog ACOT-type" evidence="4">
    <location>
        <begin position="14"/>
        <end position="126"/>
    </location>
</feature>
<dbReference type="InterPro" id="IPR029069">
    <property type="entry name" value="HotDog_dom_sf"/>
</dbReference>
<reference evidence="5 6" key="1">
    <citation type="submission" date="2018-02" db="EMBL/GenBank/DDBJ databases">
        <title>Genome sequencing of Solimonas sp. HR-BB.</title>
        <authorList>
            <person name="Lee Y."/>
            <person name="Jeon C.O."/>
        </authorList>
    </citation>
    <scope>NUCLEOTIDE SEQUENCE [LARGE SCALE GENOMIC DNA]</scope>
    <source>
        <strain evidence="5 6">HR-BB</strain>
    </source>
</reference>
<evidence type="ECO:0000256" key="1">
    <source>
        <dbReference type="ARBA" id="ARBA00010458"/>
    </source>
</evidence>
<dbReference type="SUPFAM" id="SSF54637">
    <property type="entry name" value="Thioesterase/thiol ester dehydrase-isomerase"/>
    <property type="match status" value="1"/>
</dbReference>
<evidence type="ECO:0000256" key="2">
    <source>
        <dbReference type="ARBA" id="ARBA00022801"/>
    </source>
</evidence>
<dbReference type="InterPro" id="IPR006683">
    <property type="entry name" value="Thioestr_dom"/>
</dbReference>
<dbReference type="Gene3D" id="3.10.129.10">
    <property type="entry name" value="Hotdog Thioesterase"/>
    <property type="match status" value="1"/>
</dbReference>
<dbReference type="AlphaFoldDB" id="A0A2S5TEA9"/>
<keyword evidence="6" id="KW-1185">Reference proteome</keyword>
<dbReference type="GO" id="GO:0052816">
    <property type="term" value="F:long-chain fatty acyl-CoA hydrolase activity"/>
    <property type="evidence" value="ECO:0007669"/>
    <property type="project" value="TreeGrafter"/>
</dbReference>
<dbReference type="GO" id="GO:0006637">
    <property type="term" value="P:acyl-CoA metabolic process"/>
    <property type="evidence" value="ECO:0007669"/>
    <property type="project" value="TreeGrafter"/>
</dbReference>
<proteinExistence type="inferred from homology"/>
<dbReference type="CDD" id="cd03442">
    <property type="entry name" value="BFIT_BACH"/>
    <property type="match status" value="1"/>
</dbReference>
<dbReference type="PROSITE" id="PS51770">
    <property type="entry name" value="HOTDOG_ACOT"/>
    <property type="match status" value="1"/>
</dbReference>
<comment type="caution">
    <text evidence="5">The sequence shown here is derived from an EMBL/GenBank/DDBJ whole genome shotgun (WGS) entry which is preliminary data.</text>
</comment>
<evidence type="ECO:0000313" key="6">
    <source>
        <dbReference type="Proteomes" id="UP000238220"/>
    </source>
</evidence>
<protein>
    <submittedName>
        <fullName evidence="5">Acyl-CoA thioesterase</fullName>
    </submittedName>
</protein>
<evidence type="ECO:0000313" key="5">
    <source>
        <dbReference type="EMBL" id="PPE73325.1"/>
    </source>
</evidence>
<organism evidence="5 6">
    <name type="scientific">Solimonas fluminis</name>
    <dbReference type="NCBI Taxonomy" id="2086571"/>
    <lineage>
        <taxon>Bacteria</taxon>
        <taxon>Pseudomonadati</taxon>
        <taxon>Pseudomonadota</taxon>
        <taxon>Gammaproteobacteria</taxon>
        <taxon>Nevskiales</taxon>
        <taxon>Nevskiaceae</taxon>
        <taxon>Solimonas</taxon>
    </lineage>
</organism>
<dbReference type="Pfam" id="PF03061">
    <property type="entry name" value="4HBT"/>
    <property type="match status" value="1"/>
</dbReference>
<evidence type="ECO:0000256" key="3">
    <source>
        <dbReference type="PROSITE-ProRule" id="PRU01106"/>
    </source>
</evidence>
<evidence type="ECO:0000259" key="4">
    <source>
        <dbReference type="PROSITE" id="PS51770"/>
    </source>
</evidence>
<name>A0A2S5TEA9_9GAMM</name>
<dbReference type="PANTHER" id="PTHR11049">
    <property type="entry name" value="ACYL COENZYME A THIOESTER HYDROLASE"/>
    <property type="match status" value="1"/>
</dbReference>
<keyword evidence="2 3" id="KW-0378">Hydrolase</keyword>
<dbReference type="Proteomes" id="UP000238220">
    <property type="component" value="Unassembled WGS sequence"/>
</dbReference>
<dbReference type="InterPro" id="IPR040170">
    <property type="entry name" value="Cytosol_ACT"/>
</dbReference>